<dbReference type="SUPFAM" id="SSF51735">
    <property type="entry name" value="NAD(P)-binding Rossmann-fold domains"/>
    <property type="match status" value="1"/>
</dbReference>
<protein>
    <recommendedName>
        <fullName evidence="2">precorrin-2 dehydrogenase</fullName>
        <ecNumber evidence="2">1.3.1.76</ecNumber>
    </recommendedName>
</protein>
<dbReference type="EC" id="1.3.1.76" evidence="2"/>
<comment type="pathway">
    <text evidence="1">Porphyrin-containing compound metabolism; siroheme biosynthesis; sirohydrochlorin from precorrin-2: step 1/1.</text>
</comment>
<accession>A0A3M8ANU6</accession>
<dbReference type="InterPro" id="IPR028161">
    <property type="entry name" value="Met8-like"/>
</dbReference>
<evidence type="ECO:0000256" key="4">
    <source>
        <dbReference type="ARBA" id="ARBA00023027"/>
    </source>
</evidence>
<name>A0A3M8ANU6_9BACL</name>
<dbReference type="Gene3D" id="3.40.50.720">
    <property type="entry name" value="NAD(P)-binding Rossmann-like Domain"/>
    <property type="match status" value="1"/>
</dbReference>
<evidence type="ECO:0000313" key="8">
    <source>
        <dbReference type="EMBL" id="RNB52862.1"/>
    </source>
</evidence>
<keyword evidence="5" id="KW-0627">Porphyrin biosynthesis</keyword>
<proteinExistence type="predicted"/>
<evidence type="ECO:0000256" key="3">
    <source>
        <dbReference type="ARBA" id="ARBA00023002"/>
    </source>
</evidence>
<evidence type="ECO:0000256" key="6">
    <source>
        <dbReference type="ARBA" id="ARBA00047561"/>
    </source>
</evidence>
<comment type="caution">
    <text evidence="8">The sequence shown here is derived from an EMBL/GenBank/DDBJ whole genome shotgun (WGS) entry which is preliminary data.</text>
</comment>
<dbReference type="SUPFAM" id="SSF75615">
    <property type="entry name" value="Siroheme synthase middle domains-like"/>
    <property type="match status" value="1"/>
</dbReference>
<dbReference type="AlphaFoldDB" id="A0A3M8ANU6"/>
<evidence type="ECO:0000313" key="9">
    <source>
        <dbReference type="Proteomes" id="UP000268829"/>
    </source>
</evidence>
<feature type="domain" description="Siroheme synthase central" evidence="7">
    <location>
        <begin position="118"/>
        <end position="144"/>
    </location>
</feature>
<dbReference type="Gene3D" id="1.10.8.610">
    <property type="entry name" value="SirC, precorrin-2 dehydrogenase, C-terminal helical domain-like"/>
    <property type="match status" value="1"/>
</dbReference>
<dbReference type="GO" id="GO:0004325">
    <property type="term" value="F:ferrochelatase activity"/>
    <property type="evidence" value="ECO:0007669"/>
    <property type="project" value="InterPro"/>
</dbReference>
<keyword evidence="9" id="KW-1185">Reference proteome</keyword>
<dbReference type="EMBL" id="RHHS01000053">
    <property type="protein sequence ID" value="RNB52862.1"/>
    <property type="molecule type" value="Genomic_DNA"/>
</dbReference>
<sequence length="217" mass="23709">MRPYAMMVNLENKRCVVVGGGQVAERKIASLLAAGAAVSVVSPACTAAIREWEQAGRLTLWQRPFAPADVAGAVLVIAATSDPAVNLAVYEASEPQQWVNVVDRPDLCSFTVPSVVERGDLTVAISTGGNNPGLAKKLRRQLEAWIGPEYEDYTLFLGKMRRRVLALDELGPADKRAILAELLDDRFLHWTRSGEIARRDREAEALVAGWLGKQEET</sequence>
<dbReference type="PANTHER" id="PTHR35330:SF1">
    <property type="entry name" value="SIROHEME BIOSYNTHESIS PROTEIN MET8"/>
    <property type="match status" value="1"/>
</dbReference>
<dbReference type="OrthoDB" id="9773765at2"/>
<evidence type="ECO:0000259" key="7">
    <source>
        <dbReference type="Pfam" id="PF14824"/>
    </source>
</evidence>
<dbReference type="GO" id="GO:0019354">
    <property type="term" value="P:siroheme biosynthetic process"/>
    <property type="evidence" value="ECO:0007669"/>
    <property type="project" value="UniProtKB-UniPathway"/>
</dbReference>
<dbReference type="InterPro" id="IPR028281">
    <property type="entry name" value="Sirohaem_synthase_central"/>
</dbReference>
<dbReference type="NCBIfam" id="TIGR01470">
    <property type="entry name" value="cysG_Nterm"/>
    <property type="match status" value="1"/>
</dbReference>
<dbReference type="PANTHER" id="PTHR35330">
    <property type="entry name" value="SIROHEME BIOSYNTHESIS PROTEIN MET8"/>
    <property type="match status" value="1"/>
</dbReference>
<reference evidence="8 9" key="1">
    <citation type="submission" date="2018-10" db="EMBL/GenBank/DDBJ databases">
        <title>Phylogenomics of Brevibacillus.</title>
        <authorList>
            <person name="Dunlap C."/>
        </authorList>
    </citation>
    <scope>NUCLEOTIDE SEQUENCE [LARGE SCALE GENOMIC DNA]</scope>
    <source>
        <strain evidence="8 9">DSM 100115</strain>
    </source>
</reference>
<comment type="catalytic activity">
    <reaction evidence="6">
        <text>precorrin-2 + NAD(+) = sirohydrochlorin + NADH + 2 H(+)</text>
        <dbReference type="Rhea" id="RHEA:15613"/>
        <dbReference type="ChEBI" id="CHEBI:15378"/>
        <dbReference type="ChEBI" id="CHEBI:57540"/>
        <dbReference type="ChEBI" id="CHEBI:57945"/>
        <dbReference type="ChEBI" id="CHEBI:58351"/>
        <dbReference type="ChEBI" id="CHEBI:58827"/>
        <dbReference type="EC" id="1.3.1.76"/>
    </reaction>
</comment>
<dbReference type="Pfam" id="PF14824">
    <property type="entry name" value="Sirohm_synth_M"/>
    <property type="match status" value="1"/>
</dbReference>
<dbReference type="InterPro" id="IPR036291">
    <property type="entry name" value="NAD(P)-bd_dom_sf"/>
</dbReference>
<dbReference type="Proteomes" id="UP000268829">
    <property type="component" value="Unassembled WGS sequence"/>
</dbReference>
<evidence type="ECO:0000256" key="5">
    <source>
        <dbReference type="ARBA" id="ARBA00023244"/>
    </source>
</evidence>
<gene>
    <name evidence="8" type="ORF">EDM57_20610</name>
</gene>
<dbReference type="Pfam" id="PF13241">
    <property type="entry name" value="NAD_binding_7"/>
    <property type="match status" value="1"/>
</dbReference>
<dbReference type="RefSeq" id="WP_122906570.1">
    <property type="nucleotide sequence ID" value="NZ_RHHS01000053.1"/>
</dbReference>
<dbReference type="InterPro" id="IPR042518">
    <property type="entry name" value="SirC_C"/>
</dbReference>
<keyword evidence="4" id="KW-0520">NAD</keyword>
<keyword evidence="3" id="KW-0560">Oxidoreductase</keyword>
<dbReference type="GO" id="GO:0043115">
    <property type="term" value="F:precorrin-2 dehydrogenase activity"/>
    <property type="evidence" value="ECO:0007669"/>
    <property type="project" value="UniProtKB-EC"/>
</dbReference>
<organism evidence="8 9">
    <name type="scientific">Brevibacillus gelatini</name>
    <dbReference type="NCBI Taxonomy" id="1655277"/>
    <lineage>
        <taxon>Bacteria</taxon>
        <taxon>Bacillati</taxon>
        <taxon>Bacillota</taxon>
        <taxon>Bacilli</taxon>
        <taxon>Bacillales</taxon>
        <taxon>Paenibacillaceae</taxon>
        <taxon>Brevibacillus</taxon>
    </lineage>
</organism>
<dbReference type="UniPathway" id="UPA00262">
    <property type="reaction ID" value="UER00222"/>
</dbReference>
<evidence type="ECO:0000256" key="1">
    <source>
        <dbReference type="ARBA" id="ARBA00005010"/>
    </source>
</evidence>
<evidence type="ECO:0000256" key="2">
    <source>
        <dbReference type="ARBA" id="ARBA00012400"/>
    </source>
</evidence>
<dbReference type="InterPro" id="IPR006367">
    <property type="entry name" value="Sirohaem_synthase_N"/>
</dbReference>